<accession>A0ABN8IWS7</accession>
<name>A0ABN8IWS7_9NEOP</name>
<dbReference type="Proteomes" id="UP000837857">
    <property type="component" value="Chromosome 4"/>
</dbReference>
<dbReference type="EMBL" id="OW152816">
    <property type="protein sequence ID" value="CAH2067466.1"/>
    <property type="molecule type" value="Genomic_DNA"/>
</dbReference>
<protein>
    <submittedName>
        <fullName evidence="2">Uncharacterized protein</fullName>
    </submittedName>
</protein>
<sequence length="182" mass="19783">MAPVNVDWKPHQLRRSAGTPGAAAGLVCRRRSSRLTLESNYNDRRRNPSPGVLPGEACPGGAEYAHAGTSLSLTIKARAVYLHPSPPHVPPRPPTPPRVITQFVRATPSHPAVFKDGRRSYGGGDGGVDSPTLFISVSFFLFRNWLNLFSYGARAEPWMLSRVRTFASKDLSPGSNVPVLIN</sequence>
<organism evidence="2 3">
    <name type="scientific">Iphiclides podalirius</name>
    <name type="common">scarce swallowtail</name>
    <dbReference type="NCBI Taxonomy" id="110791"/>
    <lineage>
        <taxon>Eukaryota</taxon>
        <taxon>Metazoa</taxon>
        <taxon>Ecdysozoa</taxon>
        <taxon>Arthropoda</taxon>
        <taxon>Hexapoda</taxon>
        <taxon>Insecta</taxon>
        <taxon>Pterygota</taxon>
        <taxon>Neoptera</taxon>
        <taxon>Endopterygota</taxon>
        <taxon>Lepidoptera</taxon>
        <taxon>Glossata</taxon>
        <taxon>Ditrysia</taxon>
        <taxon>Papilionoidea</taxon>
        <taxon>Papilionidae</taxon>
        <taxon>Papilioninae</taxon>
        <taxon>Iphiclides</taxon>
    </lineage>
</organism>
<feature type="non-terminal residue" evidence="2">
    <location>
        <position position="1"/>
    </location>
</feature>
<proteinExistence type="predicted"/>
<evidence type="ECO:0000313" key="3">
    <source>
        <dbReference type="Proteomes" id="UP000837857"/>
    </source>
</evidence>
<evidence type="ECO:0000313" key="2">
    <source>
        <dbReference type="EMBL" id="CAH2067466.1"/>
    </source>
</evidence>
<feature type="region of interest" description="Disordered" evidence="1">
    <location>
        <begin position="1"/>
        <end position="22"/>
    </location>
</feature>
<gene>
    <name evidence="2" type="ORF">IPOD504_LOCUS13888</name>
</gene>
<evidence type="ECO:0000256" key="1">
    <source>
        <dbReference type="SAM" id="MobiDB-lite"/>
    </source>
</evidence>
<reference evidence="2" key="1">
    <citation type="submission" date="2022-03" db="EMBL/GenBank/DDBJ databases">
        <authorList>
            <person name="Martin H S."/>
        </authorList>
    </citation>
    <scope>NUCLEOTIDE SEQUENCE</scope>
</reference>
<keyword evidence="3" id="KW-1185">Reference proteome</keyword>